<dbReference type="STRING" id="490189.SAMN02927903_01110"/>
<dbReference type="GO" id="GO:0004553">
    <property type="term" value="F:hydrolase activity, hydrolyzing O-glycosyl compounds"/>
    <property type="evidence" value="ECO:0007669"/>
    <property type="project" value="InterPro"/>
</dbReference>
<dbReference type="OrthoDB" id="154460at2"/>
<dbReference type="Gene3D" id="3.20.20.80">
    <property type="entry name" value="Glycosidases"/>
    <property type="match status" value="1"/>
</dbReference>
<dbReference type="PANTHER" id="PTHR34142">
    <property type="entry name" value="ENDO-BETA-1,4-GLUCANASE A"/>
    <property type="match status" value="1"/>
</dbReference>
<feature type="domain" description="Glycoside hydrolase family 5" evidence="4">
    <location>
        <begin position="2"/>
        <end position="205"/>
    </location>
</feature>
<name>A0A1G5EMT5_9FLAO</name>
<dbReference type="AlphaFoldDB" id="A0A1G5EMT5"/>
<keyword evidence="6" id="KW-1185">Reference proteome</keyword>
<evidence type="ECO:0000313" key="5">
    <source>
        <dbReference type="EMBL" id="SCY28289.1"/>
    </source>
</evidence>
<keyword evidence="2 3" id="KW-0326">Glycosidase</keyword>
<evidence type="ECO:0000313" key="6">
    <source>
        <dbReference type="Proteomes" id="UP000199354"/>
    </source>
</evidence>
<sequence>MVVRAAISAEVGQHNYQDNPEFAIEKAKAVIDGAIAADIYVVVDWHSHNINLENARRFFDVIAKTYAGKPNIIYEVFNEPDDESWPEVKAYAQEIIKTIRRHDPKNVILVGCPRWDQDIHLPAADPITGEINLMYTMHFYAATHGKWLRDRTDEAIAKGLPVFISESAGMEATGDGPIDPKAWQDYIDWIQQKGLSWITWSVSDKDETCSMLKPSAASSGNWKDDDLKESGKLIRGYLRQLNQ</sequence>
<reference evidence="5 6" key="1">
    <citation type="submission" date="2016-10" db="EMBL/GenBank/DDBJ databases">
        <authorList>
            <person name="de Groot N.N."/>
        </authorList>
    </citation>
    <scope>NUCLEOTIDE SEQUENCE [LARGE SCALE GENOMIC DNA]</scope>
    <source>
        <strain evidence="5 6">CGMCC 1.7031</strain>
    </source>
</reference>
<gene>
    <name evidence="5" type="ORF">SAMN02927903_01110</name>
</gene>
<organism evidence="5 6">
    <name type="scientific">Flavobacterium caeni</name>
    <dbReference type="NCBI Taxonomy" id="490189"/>
    <lineage>
        <taxon>Bacteria</taxon>
        <taxon>Pseudomonadati</taxon>
        <taxon>Bacteroidota</taxon>
        <taxon>Flavobacteriia</taxon>
        <taxon>Flavobacteriales</taxon>
        <taxon>Flavobacteriaceae</taxon>
        <taxon>Flavobacterium</taxon>
    </lineage>
</organism>
<dbReference type="Proteomes" id="UP000199354">
    <property type="component" value="Unassembled WGS sequence"/>
</dbReference>
<dbReference type="PANTHER" id="PTHR34142:SF1">
    <property type="entry name" value="GLYCOSIDE HYDROLASE FAMILY 5 DOMAIN-CONTAINING PROTEIN"/>
    <property type="match status" value="1"/>
</dbReference>
<protein>
    <submittedName>
        <fullName evidence="5">Endoglucanase</fullName>
    </submittedName>
</protein>
<dbReference type="InterPro" id="IPR018087">
    <property type="entry name" value="Glyco_hydro_5_CS"/>
</dbReference>
<dbReference type="Pfam" id="PF00150">
    <property type="entry name" value="Cellulase"/>
    <property type="match status" value="1"/>
</dbReference>
<evidence type="ECO:0000256" key="1">
    <source>
        <dbReference type="ARBA" id="ARBA00022801"/>
    </source>
</evidence>
<evidence type="ECO:0000259" key="4">
    <source>
        <dbReference type="Pfam" id="PF00150"/>
    </source>
</evidence>
<evidence type="ECO:0000256" key="3">
    <source>
        <dbReference type="RuleBase" id="RU361153"/>
    </source>
</evidence>
<keyword evidence="1 3" id="KW-0378">Hydrolase</keyword>
<dbReference type="SUPFAM" id="SSF51445">
    <property type="entry name" value="(Trans)glycosidases"/>
    <property type="match status" value="1"/>
</dbReference>
<evidence type="ECO:0000256" key="2">
    <source>
        <dbReference type="ARBA" id="ARBA00023295"/>
    </source>
</evidence>
<comment type="similarity">
    <text evidence="3">Belongs to the glycosyl hydrolase 5 (cellulase A) family.</text>
</comment>
<dbReference type="InterPro" id="IPR001547">
    <property type="entry name" value="Glyco_hydro_5"/>
</dbReference>
<proteinExistence type="inferred from homology"/>
<dbReference type="InterPro" id="IPR017853">
    <property type="entry name" value="GH"/>
</dbReference>
<dbReference type="GO" id="GO:0000272">
    <property type="term" value="P:polysaccharide catabolic process"/>
    <property type="evidence" value="ECO:0007669"/>
    <property type="project" value="InterPro"/>
</dbReference>
<dbReference type="EMBL" id="FMVF01000004">
    <property type="protein sequence ID" value="SCY28289.1"/>
    <property type="molecule type" value="Genomic_DNA"/>
</dbReference>
<accession>A0A1G5EMT5</accession>
<dbReference type="PROSITE" id="PS00659">
    <property type="entry name" value="GLYCOSYL_HYDROL_F5"/>
    <property type="match status" value="1"/>
</dbReference>